<evidence type="ECO:0000256" key="2">
    <source>
        <dbReference type="ARBA" id="ARBA00023002"/>
    </source>
</evidence>
<dbReference type="InterPro" id="IPR006094">
    <property type="entry name" value="Oxid_FAD_bind_N"/>
</dbReference>
<dbReference type="Pfam" id="PF01565">
    <property type="entry name" value="FAD_binding_4"/>
    <property type="match status" value="1"/>
</dbReference>
<dbReference type="OrthoDB" id="9983560at2759"/>
<dbReference type="SUPFAM" id="SSF56176">
    <property type="entry name" value="FAD-binding/transporter-associated domain-like"/>
    <property type="match status" value="1"/>
</dbReference>
<gene>
    <name evidence="5" type="ORF">BP6252_10003</name>
</gene>
<dbReference type="Proteomes" id="UP000256645">
    <property type="component" value="Unassembled WGS sequence"/>
</dbReference>
<dbReference type="GO" id="GO:0071949">
    <property type="term" value="F:FAD binding"/>
    <property type="evidence" value="ECO:0007669"/>
    <property type="project" value="InterPro"/>
</dbReference>
<reference evidence="5 6" key="1">
    <citation type="journal article" date="2018" name="IMA Fungus">
        <title>IMA Genome-F 9: Draft genome sequence of Annulohypoxylon stygium, Aspergillus mulundensis, Berkeleyomyces basicola (syn. Thielaviopsis basicola), Ceratocystis smalleyi, two Cercospora beticola strains, Coleophoma cylindrospora, Fusarium fracticaudum, Phialophora cf. hyalina, and Morchella septimelata.</title>
        <authorList>
            <person name="Wingfield B.D."/>
            <person name="Bills G.F."/>
            <person name="Dong Y."/>
            <person name="Huang W."/>
            <person name="Nel W.J."/>
            <person name="Swalarsk-Parry B.S."/>
            <person name="Vaghefi N."/>
            <person name="Wilken P.M."/>
            <person name="An Z."/>
            <person name="de Beer Z.W."/>
            <person name="De Vos L."/>
            <person name="Chen L."/>
            <person name="Duong T.A."/>
            <person name="Gao Y."/>
            <person name="Hammerbacher A."/>
            <person name="Kikkert J.R."/>
            <person name="Li Y."/>
            <person name="Li H."/>
            <person name="Li K."/>
            <person name="Li Q."/>
            <person name="Liu X."/>
            <person name="Ma X."/>
            <person name="Naidoo K."/>
            <person name="Pethybridge S.J."/>
            <person name="Sun J."/>
            <person name="Steenkamp E.T."/>
            <person name="van der Nest M.A."/>
            <person name="van Wyk S."/>
            <person name="Wingfield M.J."/>
            <person name="Xiong C."/>
            <person name="Yue Q."/>
            <person name="Zhang X."/>
        </authorList>
    </citation>
    <scope>NUCLEOTIDE SEQUENCE [LARGE SCALE GENOMIC DNA]</scope>
    <source>
        <strain evidence="5 6">BP6252</strain>
    </source>
</reference>
<dbReference type="PANTHER" id="PTHR13878:SF91">
    <property type="entry name" value="FAD BINDING DOMAIN PROTEIN (AFU_ORTHOLOGUE AFUA_6G12070)-RELATED"/>
    <property type="match status" value="1"/>
</dbReference>
<keyword evidence="6" id="KW-1185">Reference proteome</keyword>
<comment type="similarity">
    <text evidence="1">Belongs to the oxygen-dependent FAD-linked oxidoreductase family.</text>
</comment>
<dbReference type="PROSITE" id="PS51387">
    <property type="entry name" value="FAD_PCMH"/>
    <property type="match status" value="1"/>
</dbReference>
<organism evidence="5 6">
    <name type="scientific">Coleophoma cylindrospora</name>
    <dbReference type="NCBI Taxonomy" id="1849047"/>
    <lineage>
        <taxon>Eukaryota</taxon>
        <taxon>Fungi</taxon>
        <taxon>Dikarya</taxon>
        <taxon>Ascomycota</taxon>
        <taxon>Pezizomycotina</taxon>
        <taxon>Leotiomycetes</taxon>
        <taxon>Helotiales</taxon>
        <taxon>Dermateaceae</taxon>
        <taxon>Coleophoma</taxon>
    </lineage>
</organism>
<evidence type="ECO:0000313" key="5">
    <source>
        <dbReference type="EMBL" id="RDW66368.1"/>
    </source>
</evidence>
<sequence length="591" mass="63950">MPSKILPVLAIWLLLRPAWSQSTGATDPGYNCTSTQSCWPTTSEWQALNTSVDGNLFATVPWAAPCYSSSGHYNSAQCSVIADNYANSTARSSIYGACETLNWETCSGTGCALESLDPSLPPLFQTCSLGSLATYYVAVQNADHVAATINFAREYNVRLTIKNTGHDYLGRSTAPNSLAVWTYNLQDMIYHETFTASNCPAANGKNIGEIGAGVQAAAAYTFFETYNMNVVGGNEGTVGLAGGFGQGGGHGIFGPSYGLMVDNAVEFDVVTADGKLRTINECNDPDLFWAMRGGGGGTYAVLTAYRFQLHPAIPINVFAFKASFSLLSSSSTLTSIMTAHANNQTNWSNNNVSGHAYYFPDQVEMYLVLPYNDDGAQLKSLTSEFQTFLTNDTSLTITQNNYTTYPTYSEFLALTQAIANRLTPGGDFEVIASRLLPRDLFATPSNVSALVDAVITGMQTNENVLDYFSKVPTQVIMTTPANHPDTQNATGLNPAWRTALWHLVYSSGWVKGISDFISDPITTTALAAVDPVKALTVGGGAYVNEAHFEEPEWEETFFGSKYDTLLGIKNQYDPTHLFDCFKCVGWRGANE</sequence>
<feature type="signal peptide" evidence="3">
    <location>
        <begin position="1"/>
        <end position="20"/>
    </location>
</feature>
<dbReference type="Pfam" id="PF08031">
    <property type="entry name" value="BBE"/>
    <property type="match status" value="1"/>
</dbReference>
<dbReference type="GO" id="GO:0016491">
    <property type="term" value="F:oxidoreductase activity"/>
    <property type="evidence" value="ECO:0007669"/>
    <property type="project" value="UniProtKB-KW"/>
</dbReference>
<dbReference type="InterPro" id="IPR016169">
    <property type="entry name" value="FAD-bd_PCMH_sub2"/>
</dbReference>
<dbReference type="AlphaFoldDB" id="A0A3D8QXG0"/>
<evidence type="ECO:0000256" key="1">
    <source>
        <dbReference type="ARBA" id="ARBA00005466"/>
    </source>
</evidence>
<feature type="chain" id="PRO_5017736610" evidence="3">
    <location>
        <begin position="21"/>
        <end position="591"/>
    </location>
</feature>
<dbReference type="InterPro" id="IPR050432">
    <property type="entry name" value="FAD-linked_Oxidoreductases_BP"/>
</dbReference>
<dbReference type="InterPro" id="IPR012951">
    <property type="entry name" value="BBE"/>
</dbReference>
<comment type="caution">
    <text evidence="5">The sequence shown here is derived from an EMBL/GenBank/DDBJ whole genome shotgun (WGS) entry which is preliminary data.</text>
</comment>
<keyword evidence="3" id="KW-0732">Signal</keyword>
<dbReference type="InterPro" id="IPR016166">
    <property type="entry name" value="FAD-bd_PCMH"/>
</dbReference>
<proteinExistence type="inferred from homology"/>
<evidence type="ECO:0000256" key="3">
    <source>
        <dbReference type="SAM" id="SignalP"/>
    </source>
</evidence>
<protein>
    <submittedName>
        <fullName evidence="5">Berberine protein</fullName>
    </submittedName>
</protein>
<feature type="domain" description="FAD-binding PCMH-type" evidence="4">
    <location>
        <begin position="129"/>
        <end position="312"/>
    </location>
</feature>
<evidence type="ECO:0000259" key="4">
    <source>
        <dbReference type="PROSITE" id="PS51387"/>
    </source>
</evidence>
<name>A0A3D8QXG0_9HELO</name>
<dbReference type="PANTHER" id="PTHR13878">
    <property type="entry name" value="GULONOLACTONE OXIDASE"/>
    <property type="match status" value="1"/>
</dbReference>
<keyword evidence="2" id="KW-0560">Oxidoreductase</keyword>
<dbReference type="EMBL" id="PDLM01000011">
    <property type="protein sequence ID" value="RDW66368.1"/>
    <property type="molecule type" value="Genomic_DNA"/>
</dbReference>
<dbReference type="STRING" id="1849047.A0A3D8QXG0"/>
<accession>A0A3D8QXG0</accession>
<dbReference type="Gene3D" id="3.30.465.10">
    <property type="match status" value="2"/>
</dbReference>
<evidence type="ECO:0000313" key="6">
    <source>
        <dbReference type="Proteomes" id="UP000256645"/>
    </source>
</evidence>
<dbReference type="InterPro" id="IPR036318">
    <property type="entry name" value="FAD-bd_PCMH-like_sf"/>
</dbReference>